<dbReference type="Gene3D" id="3.40.50.2300">
    <property type="match status" value="1"/>
</dbReference>
<organism evidence="4 5">
    <name type="scientific">Candidatus Woesebacteria bacterium RIFCSPHIGHO2_01_FULL_40_22</name>
    <dbReference type="NCBI Taxonomy" id="1802499"/>
    <lineage>
        <taxon>Bacteria</taxon>
        <taxon>Candidatus Woeseibacteriota</taxon>
    </lineage>
</organism>
<protein>
    <recommendedName>
        <fullName evidence="3">Response regulatory domain-containing protein</fullName>
    </recommendedName>
</protein>
<dbReference type="Proteomes" id="UP000179221">
    <property type="component" value="Unassembled WGS sequence"/>
</dbReference>
<dbReference type="SUPFAM" id="SSF52172">
    <property type="entry name" value="CheY-like"/>
    <property type="match status" value="1"/>
</dbReference>
<gene>
    <name evidence="4" type="ORF">A2628_03705</name>
</gene>
<evidence type="ECO:0000313" key="5">
    <source>
        <dbReference type="Proteomes" id="UP000179221"/>
    </source>
</evidence>
<evidence type="ECO:0000256" key="1">
    <source>
        <dbReference type="ARBA" id="ARBA00022553"/>
    </source>
</evidence>
<dbReference type="InterPro" id="IPR001789">
    <property type="entry name" value="Sig_transdc_resp-reg_receiver"/>
</dbReference>
<dbReference type="PROSITE" id="PS50110">
    <property type="entry name" value="RESPONSE_REGULATORY"/>
    <property type="match status" value="1"/>
</dbReference>
<dbReference type="InterPro" id="IPR011006">
    <property type="entry name" value="CheY-like_superfamily"/>
</dbReference>
<proteinExistence type="predicted"/>
<comment type="caution">
    <text evidence="4">The sequence shown here is derived from an EMBL/GenBank/DDBJ whole genome shotgun (WGS) entry which is preliminary data.</text>
</comment>
<dbReference type="InterPro" id="IPR050595">
    <property type="entry name" value="Bact_response_regulator"/>
</dbReference>
<name>A0A1F7YG93_9BACT</name>
<reference evidence="4 5" key="1">
    <citation type="journal article" date="2016" name="Nat. Commun.">
        <title>Thousands of microbial genomes shed light on interconnected biogeochemical processes in an aquifer system.</title>
        <authorList>
            <person name="Anantharaman K."/>
            <person name="Brown C.T."/>
            <person name="Hug L.A."/>
            <person name="Sharon I."/>
            <person name="Castelle C.J."/>
            <person name="Probst A.J."/>
            <person name="Thomas B.C."/>
            <person name="Singh A."/>
            <person name="Wilkins M.J."/>
            <person name="Karaoz U."/>
            <person name="Brodie E.L."/>
            <person name="Williams K.H."/>
            <person name="Hubbard S.S."/>
            <person name="Banfield J.F."/>
        </authorList>
    </citation>
    <scope>NUCLEOTIDE SEQUENCE [LARGE SCALE GENOMIC DNA]</scope>
</reference>
<evidence type="ECO:0000259" key="3">
    <source>
        <dbReference type="PROSITE" id="PS50110"/>
    </source>
</evidence>
<feature type="domain" description="Response regulatory" evidence="3">
    <location>
        <begin position="5"/>
        <end position="122"/>
    </location>
</feature>
<evidence type="ECO:0000256" key="2">
    <source>
        <dbReference type="PROSITE-ProRule" id="PRU00169"/>
    </source>
</evidence>
<dbReference type="PANTHER" id="PTHR44591">
    <property type="entry name" value="STRESS RESPONSE REGULATOR PROTEIN 1"/>
    <property type="match status" value="1"/>
</dbReference>
<keyword evidence="1 2" id="KW-0597">Phosphoprotein</keyword>
<evidence type="ECO:0000313" key="4">
    <source>
        <dbReference type="EMBL" id="OGM26282.1"/>
    </source>
</evidence>
<sequence>MESLKVLIVEDEPLVVRMFETALTFNDIEVVTANGGRKGVEYAKSEKPDFILMDIMMPEMNGIEALEHIKSDPETADIPVVMLTNLSGMHDIELAKEKGAYAYWVKKDLKPKDIAQKIREILGNIKAQEH</sequence>
<feature type="modified residue" description="4-aspartylphosphate" evidence="2">
    <location>
        <position position="54"/>
    </location>
</feature>
<accession>A0A1F7YG93</accession>
<dbReference type="PANTHER" id="PTHR44591:SF3">
    <property type="entry name" value="RESPONSE REGULATORY DOMAIN-CONTAINING PROTEIN"/>
    <property type="match status" value="1"/>
</dbReference>
<dbReference type="EMBL" id="MGGL01000014">
    <property type="protein sequence ID" value="OGM26282.1"/>
    <property type="molecule type" value="Genomic_DNA"/>
</dbReference>
<dbReference type="GO" id="GO:0000160">
    <property type="term" value="P:phosphorelay signal transduction system"/>
    <property type="evidence" value="ECO:0007669"/>
    <property type="project" value="InterPro"/>
</dbReference>
<dbReference type="SMART" id="SM00448">
    <property type="entry name" value="REC"/>
    <property type="match status" value="1"/>
</dbReference>
<dbReference type="AlphaFoldDB" id="A0A1F7YG93"/>
<dbReference type="Pfam" id="PF00072">
    <property type="entry name" value="Response_reg"/>
    <property type="match status" value="1"/>
</dbReference>